<accession>U6JN17</accession>
<feature type="region of interest" description="Disordered" evidence="2">
    <location>
        <begin position="636"/>
        <end position="663"/>
    </location>
</feature>
<evidence type="ECO:0000256" key="2">
    <source>
        <dbReference type="SAM" id="MobiDB-lite"/>
    </source>
</evidence>
<dbReference type="AlphaFoldDB" id="U6JN17"/>
<feature type="region of interest" description="Disordered" evidence="2">
    <location>
        <begin position="502"/>
        <end position="616"/>
    </location>
</feature>
<gene>
    <name evidence="3" type="ORF">EMH_0076350</name>
</gene>
<feature type="coiled-coil region" evidence="1">
    <location>
        <begin position="382"/>
        <end position="476"/>
    </location>
</feature>
<feature type="compositionally biased region" description="Low complexity" evidence="2">
    <location>
        <begin position="938"/>
        <end position="951"/>
    </location>
</feature>
<sequence>MSFRDCIVTRQPISCKNAATEAAPQAQAAALPLSPASSCHGEVFHSPRSVVGANETAAEGSASVAVPPESVNSSRDNGEGSTTSELPRGRAGPSQNACCDNGDLLQAAPHRPSSHAASVTASAAASVRSGGIARGSKFSHRIINASAPIAFTKTFCSAGQWGAYTRNPQGYLNAEAVQAAAVAAAAAGDGSFANPKHSTETETSQLYKDTWGNGSVCAAQQARRPSETQREGSAHSPIMPRRISTQTMRNTGEDNNARRGAAGGALQANSSSPVRQSTRTSASTRPILGSWLFGGSGSSTELERLLKEENDIAETAAARSELAATRLLQEDMEAMIANLQQVKTFLVSKLRECETALLTTAQERDDLEATLQQIQGGIQDSVAEHRRQAEECKEKLAHKEKEVEDLRAQLEQATAEAVNLRKENELLKAEVNVARVEAADVAAADGFRIEEYRLALKTLMERDKAQRRELKRLRGQLIKTREDFASALARVDELETLEEFRKSQMNSDETAAAAAAQQTSPWSGRSTGDPQRSPEGPGGHSSSSATPPDECSAPASRQKHTDVQTDGGEECSVSSRDADSARRRSEDASGTSCQPSCKDRNSDKPSSPSGRVLGRSVKGFLASGVTQLLQRIENVISTDREHPELSTDRESQASADTPPEVERSLHEEAELFLQRTLPNSDLIVHLEGGQDGESEEDDTAFSQEGDAGTLKNVARSVWQAAHELLADRAMPPARLSTLRTVAAGNPSAWEVLRERHRAAKSMPLFSSIPPAAYPLMTQASESPQGWRSTTGGKMGSGPSSSSRAATVSRRRGHAGAASPGALNLRSLGRTERGRKSASPQACMTVELPSEVPVCSSEVHSDVAEDLEGSGEPPAGTQQETPPARETDAETPTATEHGAAPGAAQEKMQQPSTPSEAADEPEANGGCPETPKPKESDDAAQPEAADAAAEGPPLKDDGV</sequence>
<feature type="region of interest" description="Disordered" evidence="2">
    <location>
        <begin position="50"/>
        <end position="119"/>
    </location>
</feature>
<evidence type="ECO:0000256" key="1">
    <source>
        <dbReference type="SAM" id="Coils"/>
    </source>
</evidence>
<dbReference type="RefSeq" id="XP_013349477.1">
    <property type="nucleotide sequence ID" value="XM_013494023.1"/>
</dbReference>
<dbReference type="VEuPathDB" id="ToxoDB:EMH_0076350"/>
<feature type="compositionally biased region" description="Polar residues" evidence="2">
    <location>
        <begin position="267"/>
        <end position="283"/>
    </location>
</feature>
<organism evidence="3 4">
    <name type="scientific">Eimeria mitis</name>
    <dbReference type="NCBI Taxonomy" id="44415"/>
    <lineage>
        <taxon>Eukaryota</taxon>
        <taxon>Sar</taxon>
        <taxon>Alveolata</taxon>
        <taxon>Apicomplexa</taxon>
        <taxon>Conoidasida</taxon>
        <taxon>Coccidia</taxon>
        <taxon>Eucoccidiorida</taxon>
        <taxon>Eimeriorina</taxon>
        <taxon>Eimeriidae</taxon>
        <taxon>Eimeria</taxon>
    </lineage>
</organism>
<protein>
    <submittedName>
        <fullName evidence="3">Uncharacterized protein</fullName>
    </submittedName>
</protein>
<feature type="compositionally biased region" description="Polar residues" evidence="2">
    <location>
        <begin position="70"/>
        <end position="85"/>
    </location>
</feature>
<feature type="compositionally biased region" description="Low complexity" evidence="2">
    <location>
        <begin position="107"/>
        <end position="119"/>
    </location>
</feature>
<dbReference type="EMBL" id="HG678476">
    <property type="protein sequence ID" value="CDJ26899.1"/>
    <property type="molecule type" value="Genomic_DNA"/>
</dbReference>
<dbReference type="GeneID" id="25382092"/>
<name>U6JN17_9EIME</name>
<feature type="compositionally biased region" description="Low complexity" evidence="2">
    <location>
        <begin position="788"/>
        <end position="807"/>
    </location>
</feature>
<dbReference type="Proteomes" id="UP000030744">
    <property type="component" value="Unassembled WGS sequence"/>
</dbReference>
<keyword evidence="1" id="KW-0175">Coiled coil</keyword>
<evidence type="ECO:0000313" key="3">
    <source>
        <dbReference type="EMBL" id="CDJ26899.1"/>
    </source>
</evidence>
<reference evidence="3" key="1">
    <citation type="submission" date="2013-10" db="EMBL/GenBank/DDBJ databases">
        <title>Genomic analysis of the causative agents of coccidiosis in chickens.</title>
        <authorList>
            <person name="Reid A.J."/>
            <person name="Blake D."/>
            <person name="Billington K."/>
            <person name="Browne H."/>
            <person name="Dunn M."/>
            <person name="Hung S."/>
            <person name="Kawahara F."/>
            <person name="Miranda-Saavedra D."/>
            <person name="Mourier T."/>
            <person name="Nagra H."/>
            <person name="Otto T.D."/>
            <person name="Rawlings N."/>
            <person name="Sanchez A."/>
            <person name="Sanders M."/>
            <person name="Subramaniam C."/>
            <person name="Tay Y."/>
            <person name="Dear P."/>
            <person name="Doerig C."/>
            <person name="Gruber A."/>
            <person name="Parkinson J."/>
            <person name="Shirley M."/>
            <person name="Wan K.L."/>
            <person name="Berriman M."/>
            <person name="Tomley F."/>
            <person name="Pain A."/>
        </authorList>
    </citation>
    <scope>NUCLEOTIDE SEQUENCE [LARGE SCALE GENOMIC DNA]</scope>
    <source>
        <strain evidence="3">Houghton</strain>
    </source>
</reference>
<reference evidence="3" key="2">
    <citation type="submission" date="2013-10" db="EMBL/GenBank/DDBJ databases">
        <authorList>
            <person name="Aslett M."/>
        </authorList>
    </citation>
    <scope>NUCLEOTIDE SEQUENCE [LARGE SCALE GENOMIC DNA]</scope>
    <source>
        <strain evidence="3">Houghton</strain>
    </source>
</reference>
<feature type="compositionally biased region" description="Basic and acidic residues" evidence="2">
    <location>
        <begin position="638"/>
        <end position="651"/>
    </location>
</feature>
<feature type="compositionally biased region" description="Basic and acidic residues" evidence="2">
    <location>
        <begin position="224"/>
        <end position="233"/>
    </location>
</feature>
<keyword evidence="4" id="KW-1185">Reference proteome</keyword>
<proteinExistence type="predicted"/>
<feature type="compositionally biased region" description="Basic and acidic residues" evidence="2">
    <location>
        <begin position="576"/>
        <end position="587"/>
    </location>
</feature>
<feature type="compositionally biased region" description="Polar residues" evidence="2">
    <location>
        <begin position="517"/>
        <end position="530"/>
    </location>
</feature>
<evidence type="ECO:0000313" key="4">
    <source>
        <dbReference type="Proteomes" id="UP000030744"/>
    </source>
</evidence>
<dbReference type="OrthoDB" id="346462at2759"/>
<feature type="region of interest" description="Disordered" evidence="2">
    <location>
        <begin position="779"/>
        <end position="844"/>
    </location>
</feature>
<feature type="region of interest" description="Disordered" evidence="2">
    <location>
        <begin position="220"/>
        <end position="283"/>
    </location>
</feature>
<feature type="region of interest" description="Disordered" evidence="2">
    <location>
        <begin position="857"/>
        <end position="958"/>
    </location>
</feature>